<dbReference type="OrthoDB" id="10452867at2759"/>
<organism evidence="1 2">
    <name type="scientific">Trema orientale</name>
    <name type="common">Charcoal tree</name>
    <name type="synonym">Celtis orientalis</name>
    <dbReference type="NCBI Taxonomy" id="63057"/>
    <lineage>
        <taxon>Eukaryota</taxon>
        <taxon>Viridiplantae</taxon>
        <taxon>Streptophyta</taxon>
        <taxon>Embryophyta</taxon>
        <taxon>Tracheophyta</taxon>
        <taxon>Spermatophyta</taxon>
        <taxon>Magnoliopsida</taxon>
        <taxon>eudicotyledons</taxon>
        <taxon>Gunneridae</taxon>
        <taxon>Pentapetalae</taxon>
        <taxon>rosids</taxon>
        <taxon>fabids</taxon>
        <taxon>Rosales</taxon>
        <taxon>Cannabaceae</taxon>
        <taxon>Trema</taxon>
    </lineage>
</organism>
<dbReference type="Proteomes" id="UP000237000">
    <property type="component" value="Unassembled WGS sequence"/>
</dbReference>
<reference evidence="2" key="1">
    <citation type="submission" date="2016-06" db="EMBL/GenBank/DDBJ databases">
        <title>Parallel loss of symbiosis genes in relatives of nitrogen-fixing non-legume Parasponia.</title>
        <authorList>
            <person name="Van Velzen R."/>
            <person name="Holmer R."/>
            <person name="Bu F."/>
            <person name="Rutten L."/>
            <person name="Van Zeijl A."/>
            <person name="Liu W."/>
            <person name="Santuari L."/>
            <person name="Cao Q."/>
            <person name="Sharma T."/>
            <person name="Shen D."/>
            <person name="Roswanjaya Y."/>
            <person name="Wardhani T."/>
            <person name="Kalhor M.S."/>
            <person name="Jansen J."/>
            <person name="Van den Hoogen J."/>
            <person name="Gungor B."/>
            <person name="Hartog M."/>
            <person name="Hontelez J."/>
            <person name="Verver J."/>
            <person name="Yang W.-C."/>
            <person name="Schijlen E."/>
            <person name="Repin R."/>
            <person name="Schilthuizen M."/>
            <person name="Schranz E."/>
            <person name="Heidstra R."/>
            <person name="Miyata K."/>
            <person name="Fedorova E."/>
            <person name="Kohlen W."/>
            <person name="Bisseling T."/>
            <person name="Smit S."/>
            <person name="Geurts R."/>
        </authorList>
    </citation>
    <scope>NUCLEOTIDE SEQUENCE [LARGE SCALE GENOMIC DNA]</scope>
    <source>
        <strain evidence="2">cv. RG33-2</strain>
    </source>
</reference>
<name>A0A2P5F879_TREOI</name>
<dbReference type="AlphaFoldDB" id="A0A2P5F879"/>
<evidence type="ECO:0000313" key="2">
    <source>
        <dbReference type="Proteomes" id="UP000237000"/>
    </source>
</evidence>
<accession>A0A2P5F879</accession>
<gene>
    <name evidence="1" type="ORF">TorRG33x02_100440</name>
</gene>
<evidence type="ECO:0000313" key="1">
    <source>
        <dbReference type="EMBL" id="PON94005.1"/>
    </source>
</evidence>
<sequence>MLYGNITKKNLVQLVVNLKLLVLGRVSSAEYKECMILLSSHEKGPQNGSFFKLFIIPGSAFSTDFEAPLIRFSELKFSSSGLLIATLDSTSSVFHLVPNASA</sequence>
<proteinExistence type="predicted"/>
<protein>
    <submittedName>
        <fullName evidence="1">Uncharacterized protein</fullName>
    </submittedName>
</protein>
<keyword evidence="2" id="KW-1185">Reference proteome</keyword>
<dbReference type="InParanoid" id="A0A2P5F879"/>
<dbReference type="EMBL" id="JXTC01000054">
    <property type="protein sequence ID" value="PON94005.1"/>
    <property type="molecule type" value="Genomic_DNA"/>
</dbReference>
<comment type="caution">
    <text evidence="1">The sequence shown here is derived from an EMBL/GenBank/DDBJ whole genome shotgun (WGS) entry which is preliminary data.</text>
</comment>